<keyword evidence="4" id="KW-1185">Reference proteome</keyword>
<name>A0A8H7ZXC6_9FUNG</name>
<dbReference type="Pfam" id="PF03732">
    <property type="entry name" value="Retrotrans_gag"/>
    <property type="match status" value="1"/>
</dbReference>
<sequence length="504" mass="54838">MVVTDTRKSRRVSWSIRRPAKQPGSITQAFARCPSSFVKAGGEKQASFSCSCLRRCGDRTNSSPTEAARRKSLSFSLPQRRQGRKNSSLPRAKAATSSLRGGELLTWRRAERDGKQDELLSRGSGALSPLPRRRGRSKLFSPAGGAAARRAELTLLSRAGAAASRTSSSPPGGGQNELFSSRKRRRALSSPAGGAAAERTLPSPRLNRVNLLLGSTSWQTLLSHGGVSRGSGQSLEVIAVVVRQAPIRLIHQAMMDPIQTQDLPIAGADLATKNQVGIDLAADQSTKSAHGRYAMQARQCSQTSTRTTALAASNGFWRSRRSSRILKKVMNLPSKLYLQVAVQNLIGDAHSLYISNKRKYSNDDPMRIRSWDDFKAALCSKFLPPDFELDTYEKLHACQQKSRSVHAYNLSFNKLAISLEGVVSESLVKQAYINRLDQRVKIAVLSDPTHRSSMEYLQSIALRMGKAIGTEKPDKSDNRPPASANAAPTNGKSSKGKSKGKGQD</sequence>
<dbReference type="InterPro" id="IPR005162">
    <property type="entry name" value="Retrotrans_gag_dom"/>
</dbReference>
<accession>A0A8H7ZXC6</accession>
<feature type="domain" description="Retrotransposon gag" evidence="2">
    <location>
        <begin position="340"/>
        <end position="426"/>
    </location>
</feature>
<evidence type="ECO:0000313" key="3">
    <source>
        <dbReference type="EMBL" id="KAG5461186.1"/>
    </source>
</evidence>
<evidence type="ECO:0000313" key="4">
    <source>
        <dbReference type="Proteomes" id="UP000673691"/>
    </source>
</evidence>
<feature type="compositionally biased region" description="Basic residues" evidence="1">
    <location>
        <begin position="494"/>
        <end position="504"/>
    </location>
</feature>
<feature type="region of interest" description="Disordered" evidence="1">
    <location>
        <begin position="467"/>
        <end position="504"/>
    </location>
</feature>
<dbReference type="EMBL" id="JAEFCI010004047">
    <property type="protein sequence ID" value="KAG5461186.1"/>
    <property type="molecule type" value="Genomic_DNA"/>
</dbReference>
<evidence type="ECO:0000256" key="1">
    <source>
        <dbReference type="SAM" id="MobiDB-lite"/>
    </source>
</evidence>
<feature type="compositionally biased region" description="Low complexity" evidence="1">
    <location>
        <begin position="159"/>
        <end position="170"/>
    </location>
</feature>
<feature type="compositionally biased region" description="Basic and acidic residues" evidence="1">
    <location>
        <begin position="106"/>
        <end position="120"/>
    </location>
</feature>
<proteinExistence type="predicted"/>
<feature type="compositionally biased region" description="Polar residues" evidence="1">
    <location>
        <begin position="73"/>
        <end position="99"/>
    </location>
</feature>
<gene>
    <name evidence="3" type="ORF">BJ554DRAFT_6655</name>
</gene>
<feature type="region of interest" description="Disordered" evidence="1">
    <location>
        <begin position="56"/>
        <end position="145"/>
    </location>
</feature>
<feature type="region of interest" description="Disordered" evidence="1">
    <location>
        <begin position="159"/>
        <end position="201"/>
    </location>
</feature>
<organism evidence="3 4">
    <name type="scientific">Olpidium bornovanus</name>
    <dbReference type="NCBI Taxonomy" id="278681"/>
    <lineage>
        <taxon>Eukaryota</taxon>
        <taxon>Fungi</taxon>
        <taxon>Fungi incertae sedis</taxon>
        <taxon>Olpidiomycota</taxon>
        <taxon>Olpidiomycotina</taxon>
        <taxon>Olpidiomycetes</taxon>
        <taxon>Olpidiales</taxon>
        <taxon>Olpidiaceae</taxon>
        <taxon>Olpidium</taxon>
    </lineage>
</organism>
<dbReference type="Proteomes" id="UP000673691">
    <property type="component" value="Unassembled WGS sequence"/>
</dbReference>
<reference evidence="3 4" key="1">
    <citation type="journal article" name="Sci. Rep.">
        <title>Genome-scale phylogenetic analyses confirm Olpidium as the closest living zoosporic fungus to the non-flagellated, terrestrial fungi.</title>
        <authorList>
            <person name="Chang Y."/>
            <person name="Rochon D."/>
            <person name="Sekimoto S."/>
            <person name="Wang Y."/>
            <person name="Chovatia M."/>
            <person name="Sandor L."/>
            <person name="Salamov A."/>
            <person name="Grigoriev I.V."/>
            <person name="Stajich J.E."/>
            <person name="Spatafora J.W."/>
        </authorList>
    </citation>
    <scope>NUCLEOTIDE SEQUENCE [LARGE SCALE GENOMIC DNA]</scope>
    <source>
        <strain evidence="3">S191</strain>
    </source>
</reference>
<evidence type="ECO:0000259" key="2">
    <source>
        <dbReference type="Pfam" id="PF03732"/>
    </source>
</evidence>
<protein>
    <recommendedName>
        <fullName evidence="2">Retrotransposon gag domain-containing protein</fullName>
    </recommendedName>
</protein>
<comment type="caution">
    <text evidence="3">The sequence shown here is derived from an EMBL/GenBank/DDBJ whole genome shotgun (WGS) entry which is preliminary data.</text>
</comment>
<feature type="compositionally biased region" description="Basic and acidic residues" evidence="1">
    <location>
        <begin position="469"/>
        <end position="478"/>
    </location>
</feature>
<dbReference type="AlphaFoldDB" id="A0A8H7ZXC6"/>
<feature type="region of interest" description="Disordered" evidence="1">
    <location>
        <begin position="1"/>
        <end position="20"/>
    </location>
</feature>